<protein>
    <submittedName>
        <fullName evidence="2">Uncharacterized protein</fullName>
    </submittedName>
</protein>
<keyword evidence="3" id="KW-1185">Reference proteome</keyword>
<gene>
    <name evidence="2" type="ORF">Csa_1G120430</name>
</gene>
<organism evidence="2 3">
    <name type="scientific">Cucumis sativus</name>
    <name type="common">Cucumber</name>
    <dbReference type="NCBI Taxonomy" id="3659"/>
    <lineage>
        <taxon>Eukaryota</taxon>
        <taxon>Viridiplantae</taxon>
        <taxon>Streptophyta</taxon>
        <taxon>Embryophyta</taxon>
        <taxon>Tracheophyta</taxon>
        <taxon>Spermatophyta</taxon>
        <taxon>Magnoliopsida</taxon>
        <taxon>eudicotyledons</taxon>
        <taxon>Gunneridae</taxon>
        <taxon>Pentapetalae</taxon>
        <taxon>rosids</taxon>
        <taxon>fabids</taxon>
        <taxon>Cucurbitales</taxon>
        <taxon>Cucurbitaceae</taxon>
        <taxon>Benincaseae</taxon>
        <taxon>Cucumis</taxon>
    </lineage>
</organism>
<dbReference type="Gramene" id="KGN64827">
    <property type="protein sequence ID" value="KGN64827"/>
    <property type="gene ID" value="Csa_1G120430"/>
</dbReference>
<sequence length="108" mass="11780">MATFLLRGCGGQRDHVCVIQAFTLASSFQAVLFIIVLMKSYYAIEGCFVNTPPGRLACEMASKDGMACKQRASTVEGMGMPPLGISIQARMTSLMTTSRLNVNFFMLQ</sequence>
<name>A0A0A0LVH1_CUCSA</name>
<evidence type="ECO:0000256" key="1">
    <source>
        <dbReference type="SAM" id="Phobius"/>
    </source>
</evidence>
<accession>A0A0A0LVH1</accession>
<evidence type="ECO:0000313" key="2">
    <source>
        <dbReference type="EMBL" id="KGN64827.1"/>
    </source>
</evidence>
<keyword evidence="1" id="KW-1133">Transmembrane helix</keyword>
<keyword evidence="1" id="KW-0812">Transmembrane</keyword>
<feature type="transmembrane region" description="Helical" evidence="1">
    <location>
        <begin position="21"/>
        <end position="42"/>
    </location>
</feature>
<reference evidence="2 3" key="4">
    <citation type="journal article" date="2011" name="BMC Genomics">
        <title>RNA-Seq improves annotation of protein-coding genes in the cucumber genome.</title>
        <authorList>
            <person name="Li Z."/>
            <person name="Zhang Z."/>
            <person name="Yan P."/>
            <person name="Huang S."/>
            <person name="Fei Z."/>
            <person name="Lin K."/>
        </authorList>
    </citation>
    <scope>NUCLEOTIDE SEQUENCE [LARGE SCALE GENOMIC DNA]</scope>
    <source>
        <strain evidence="3">cv. 9930</strain>
    </source>
</reference>
<reference evidence="2 3" key="1">
    <citation type="journal article" date="2009" name="Nat. Genet.">
        <title>The genome of the cucumber, Cucumis sativus L.</title>
        <authorList>
            <person name="Huang S."/>
            <person name="Li R."/>
            <person name="Zhang Z."/>
            <person name="Li L."/>
            <person name="Gu X."/>
            <person name="Fan W."/>
            <person name="Lucas W.J."/>
            <person name="Wang X."/>
            <person name="Xie B."/>
            <person name="Ni P."/>
            <person name="Ren Y."/>
            <person name="Zhu H."/>
            <person name="Li J."/>
            <person name="Lin K."/>
            <person name="Jin W."/>
            <person name="Fei Z."/>
            <person name="Li G."/>
            <person name="Staub J."/>
            <person name="Kilian A."/>
            <person name="van der Vossen E.A."/>
            <person name="Wu Y."/>
            <person name="Guo J."/>
            <person name="He J."/>
            <person name="Jia Z."/>
            <person name="Ren Y."/>
            <person name="Tian G."/>
            <person name="Lu Y."/>
            <person name="Ruan J."/>
            <person name="Qian W."/>
            <person name="Wang M."/>
            <person name="Huang Q."/>
            <person name="Li B."/>
            <person name="Xuan Z."/>
            <person name="Cao J."/>
            <person name="Asan"/>
            <person name="Wu Z."/>
            <person name="Zhang J."/>
            <person name="Cai Q."/>
            <person name="Bai Y."/>
            <person name="Zhao B."/>
            <person name="Han Y."/>
            <person name="Li Y."/>
            <person name="Li X."/>
            <person name="Wang S."/>
            <person name="Shi Q."/>
            <person name="Liu S."/>
            <person name="Cho W.K."/>
            <person name="Kim J.Y."/>
            <person name="Xu Y."/>
            <person name="Heller-Uszynska K."/>
            <person name="Miao H."/>
            <person name="Cheng Z."/>
            <person name="Zhang S."/>
            <person name="Wu J."/>
            <person name="Yang Y."/>
            <person name="Kang H."/>
            <person name="Li M."/>
            <person name="Liang H."/>
            <person name="Ren X."/>
            <person name="Shi Z."/>
            <person name="Wen M."/>
            <person name="Jian M."/>
            <person name="Yang H."/>
            <person name="Zhang G."/>
            <person name="Yang Z."/>
            <person name="Chen R."/>
            <person name="Liu S."/>
            <person name="Li J."/>
            <person name="Ma L."/>
            <person name="Liu H."/>
            <person name="Zhou Y."/>
            <person name="Zhao J."/>
            <person name="Fang X."/>
            <person name="Li G."/>
            <person name="Fang L."/>
            <person name="Li Y."/>
            <person name="Liu D."/>
            <person name="Zheng H."/>
            <person name="Zhang Y."/>
            <person name="Qin N."/>
            <person name="Li Z."/>
            <person name="Yang G."/>
            <person name="Yang S."/>
            <person name="Bolund L."/>
            <person name="Kristiansen K."/>
            <person name="Zheng H."/>
            <person name="Li S."/>
            <person name="Zhang X."/>
            <person name="Yang H."/>
            <person name="Wang J."/>
            <person name="Sun R."/>
            <person name="Zhang B."/>
            <person name="Jiang S."/>
            <person name="Wang J."/>
            <person name="Du Y."/>
            <person name="Li S."/>
        </authorList>
    </citation>
    <scope>NUCLEOTIDE SEQUENCE [LARGE SCALE GENOMIC DNA]</scope>
    <source>
        <strain evidence="3">cv. 9930</strain>
    </source>
</reference>
<proteinExistence type="predicted"/>
<dbReference type="Proteomes" id="UP000029981">
    <property type="component" value="Chromosome 1"/>
</dbReference>
<reference evidence="2 3" key="2">
    <citation type="journal article" date="2009" name="PLoS ONE">
        <title>An integrated genetic and cytogenetic map of the cucumber genome.</title>
        <authorList>
            <person name="Ren Y."/>
            <person name="Zhang Z."/>
            <person name="Liu J."/>
            <person name="Staub J.E."/>
            <person name="Han Y."/>
            <person name="Cheng Z."/>
            <person name="Li X."/>
            <person name="Lu J."/>
            <person name="Miao H."/>
            <person name="Kang H."/>
            <person name="Xie B."/>
            <person name="Gu X."/>
            <person name="Wang X."/>
            <person name="Du Y."/>
            <person name="Jin W."/>
            <person name="Huang S."/>
        </authorList>
    </citation>
    <scope>NUCLEOTIDE SEQUENCE [LARGE SCALE GENOMIC DNA]</scope>
    <source>
        <strain evidence="3">cv. 9930</strain>
    </source>
</reference>
<dbReference type="AlphaFoldDB" id="A0A0A0LVH1"/>
<reference evidence="2 3" key="3">
    <citation type="journal article" date="2010" name="BMC Genomics">
        <title>Transcriptome sequencing and comparative analysis of cucumber flowers with different sex types.</title>
        <authorList>
            <person name="Guo S."/>
            <person name="Zheng Y."/>
            <person name="Joung J.G."/>
            <person name="Liu S."/>
            <person name="Zhang Z."/>
            <person name="Crasta O.R."/>
            <person name="Sobral B.W."/>
            <person name="Xu Y."/>
            <person name="Huang S."/>
            <person name="Fei Z."/>
        </authorList>
    </citation>
    <scope>NUCLEOTIDE SEQUENCE [LARGE SCALE GENOMIC DNA]</scope>
    <source>
        <strain evidence="3">cv. 9930</strain>
    </source>
</reference>
<dbReference type="EMBL" id="CM002922">
    <property type="protein sequence ID" value="KGN64827.1"/>
    <property type="molecule type" value="Genomic_DNA"/>
</dbReference>
<evidence type="ECO:0000313" key="3">
    <source>
        <dbReference type="Proteomes" id="UP000029981"/>
    </source>
</evidence>
<keyword evidence="1" id="KW-0472">Membrane</keyword>